<gene>
    <name evidence="5" type="ORF">GPM918_LOCUS9260</name>
    <name evidence="6" type="ORF">SRO942_LOCUS9261</name>
</gene>
<keyword evidence="7" id="KW-1185">Reference proteome</keyword>
<accession>A0A814AGF2</accession>
<dbReference type="OrthoDB" id="10003330at2759"/>
<proteinExistence type="predicted"/>
<feature type="non-terminal residue" evidence="5">
    <location>
        <position position="1"/>
    </location>
</feature>
<dbReference type="PANTHER" id="PTHR12659:SF7">
    <property type="entry name" value="CROSSVEINLESS C, ISOFORM C"/>
    <property type="match status" value="1"/>
</dbReference>
<dbReference type="SMART" id="SM00324">
    <property type="entry name" value="RhoGAP"/>
    <property type="match status" value="1"/>
</dbReference>
<dbReference type="PROSITE" id="PS50848">
    <property type="entry name" value="START"/>
    <property type="match status" value="1"/>
</dbReference>
<dbReference type="Pfam" id="PF01852">
    <property type="entry name" value="START"/>
    <property type="match status" value="1"/>
</dbReference>
<dbReference type="Proteomes" id="UP000663829">
    <property type="component" value="Unassembled WGS sequence"/>
</dbReference>
<evidence type="ECO:0000259" key="4">
    <source>
        <dbReference type="PROSITE" id="PS50848"/>
    </source>
</evidence>
<dbReference type="PROSITE" id="PS50238">
    <property type="entry name" value="RHOGAP"/>
    <property type="match status" value="1"/>
</dbReference>
<dbReference type="GO" id="GO:0035023">
    <property type="term" value="P:regulation of Rho protein signal transduction"/>
    <property type="evidence" value="ECO:0007669"/>
    <property type="project" value="TreeGrafter"/>
</dbReference>
<evidence type="ECO:0000313" key="5">
    <source>
        <dbReference type="EMBL" id="CAF0913270.1"/>
    </source>
</evidence>
<protein>
    <submittedName>
        <fullName evidence="5">Uncharacterized protein</fullName>
    </submittedName>
</protein>
<dbReference type="InterPro" id="IPR002913">
    <property type="entry name" value="START_lipid-bd_dom"/>
</dbReference>
<sequence>LLRRLIDKANLLNDFYADCCAKTTTDQIIKTENRQDEEDIIKKKPSLTTANSYLLSRRSTSMKRFIIDDDTRTTVRKRKHRSIYDNLSEDSRYNLYADEDNVLRELIRFNNDIDLILSRLEMEGEQFQQATTKARLNSSTTQLLLDDNNLDSKEYLNYNNDSLMKSSTTLERRQQSQESGLLLDEQYLSERKKSPSSQEELVPSTSYEAMRTTSTTGTNEINVHLLLSNDINKLRESALIKLQKLINRNCTNDVINNQDIVTLSKLSKLPKSSSWKGKRVFGIPLRIYQQSTGRLLPLGITNALQYLRLHAGKCDGLFRKPGVKSKIDRLRNEIEIHDSDQIKFDDYQPFVVADVVRQYFRELPECIIPPSITRILCDLIKCLPQEDQLLAIRYSFLLLPDETRDVLETILRFLFDVSIRSGASQTTCRSLARIFVPSVFQSYHELRSTKLTWWKWRKEIKLDSIAQESERLTLELCLMTMILNVDVLCRVPSVLSSELQLPSQRKTKRLDDLIRNECNGEFLIKKYISKESEQFFQQLQNTKYKSVQLPGNDLDIIELGIYKPKTTTNEVASLPRWKCSIDIPASIKQVSHRILNERYMWDLNFAESRIVEKLDDDAEIHQYVLNFLDLVPVRSFCEFRYTKKFSSHSSSTDNNEQQQSASNSNNIANGILISSISIDHLQNHFLPGSIGITHNSYFYLTPSTTQAGCTKVIHVASVDLSGRSTEWYDNVFGSMMAHNLNSLRQTFNKNKKCEKG</sequence>
<reference evidence="5" key="1">
    <citation type="submission" date="2021-02" db="EMBL/GenBank/DDBJ databases">
        <authorList>
            <person name="Nowell W R."/>
        </authorList>
    </citation>
    <scope>NUCLEOTIDE SEQUENCE</scope>
</reference>
<dbReference type="Proteomes" id="UP000681722">
    <property type="component" value="Unassembled WGS sequence"/>
</dbReference>
<dbReference type="EMBL" id="CAJNOQ010001702">
    <property type="protein sequence ID" value="CAF0913270.1"/>
    <property type="molecule type" value="Genomic_DNA"/>
</dbReference>
<keyword evidence="2" id="KW-0597">Phosphoprotein</keyword>
<dbReference type="SUPFAM" id="SSF48350">
    <property type="entry name" value="GTPase activation domain, GAP"/>
    <property type="match status" value="1"/>
</dbReference>
<dbReference type="InterPro" id="IPR008936">
    <property type="entry name" value="Rho_GTPase_activation_prot"/>
</dbReference>
<organism evidence="5 7">
    <name type="scientific">Didymodactylos carnosus</name>
    <dbReference type="NCBI Taxonomy" id="1234261"/>
    <lineage>
        <taxon>Eukaryota</taxon>
        <taxon>Metazoa</taxon>
        <taxon>Spiralia</taxon>
        <taxon>Gnathifera</taxon>
        <taxon>Rotifera</taxon>
        <taxon>Eurotatoria</taxon>
        <taxon>Bdelloidea</taxon>
        <taxon>Philodinida</taxon>
        <taxon>Philodinidae</taxon>
        <taxon>Didymodactylos</taxon>
    </lineage>
</organism>
<feature type="domain" description="Rho-GAP" evidence="3">
    <location>
        <begin position="283"/>
        <end position="473"/>
    </location>
</feature>
<evidence type="ECO:0000256" key="1">
    <source>
        <dbReference type="ARBA" id="ARBA00022468"/>
    </source>
</evidence>
<keyword evidence="1" id="KW-0343">GTPase activation</keyword>
<comment type="caution">
    <text evidence="5">The sequence shown here is derived from an EMBL/GenBank/DDBJ whole genome shotgun (WGS) entry which is preliminary data.</text>
</comment>
<dbReference type="AlphaFoldDB" id="A0A814AGF2"/>
<evidence type="ECO:0000259" key="3">
    <source>
        <dbReference type="PROSITE" id="PS50238"/>
    </source>
</evidence>
<name>A0A814AGF2_9BILA</name>
<evidence type="ECO:0000256" key="2">
    <source>
        <dbReference type="ARBA" id="ARBA00022553"/>
    </source>
</evidence>
<dbReference type="Pfam" id="PF00620">
    <property type="entry name" value="RhoGAP"/>
    <property type="match status" value="1"/>
</dbReference>
<dbReference type="InterPro" id="IPR000198">
    <property type="entry name" value="RhoGAP_dom"/>
</dbReference>
<dbReference type="PANTHER" id="PTHR12659">
    <property type="entry name" value="RHO-TYPE GTPASE ACTIVATING PROTEIN"/>
    <property type="match status" value="1"/>
</dbReference>
<dbReference type="Gene3D" id="1.10.555.10">
    <property type="entry name" value="Rho GTPase activation protein"/>
    <property type="match status" value="1"/>
</dbReference>
<dbReference type="EMBL" id="CAJOBC010001702">
    <property type="protein sequence ID" value="CAF3693914.1"/>
    <property type="molecule type" value="Genomic_DNA"/>
</dbReference>
<dbReference type="InterPro" id="IPR023393">
    <property type="entry name" value="START-like_dom_sf"/>
</dbReference>
<dbReference type="SUPFAM" id="SSF55961">
    <property type="entry name" value="Bet v1-like"/>
    <property type="match status" value="1"/>
</dbReference>
<evidence type="ECO:0000313" key="7">
    <source>
        <dbReference type="Proteomes" id="UP000663829"/>
    </source>
</evidence>
<dbReference type="GO" id="GO:0005096">
    <property type="term" value="F:GTPase activator activity"/>
    <property type="evidence" value="ECO:0007669"/>
    <property type="project" value="UniProtKB-KW"/>
</dbReference>
<dbReference type="Gene3D" id="3.30.530.20">
    <property type="match status" value="1"/>
</dbReference>
<dbReference type="GO" id="GO:0008289">
    <property type="term" value="F:lipid binding"/>
    <property type="evidence" value="ECO:0007669"/>
    <property type="project" value="InterPro"/>
</dbReference>
<evidence type="ECO:0000313" key="6">
    <source>
        <dbReference type="EMBL" id="CAF3693914.1"/>
    </source>
</evidence>
<dbReference type="GO" id="GO:0007165">
    <property type="term" value="P:signal transduction"/>
    <property type="evidence" value="ECO:0007669"/>
    <property type="project" value="InterPro"/>
</dbReference>
<dbReference type="GO" id="GO:0030036">
    <property type="term" value="P:actin cytoskeleton organization"/>
    <property type="evidence" value="ECO:0007669"/>
    <property type="project" value="TreeGrafter"/>
</dbReference>
<feature type="domain" description="START" evidence="4">
    <location>
        <begin position="598"/>
        <end position="752"/>
    </location>
</feature>